<feature type="transmembrane region" description="Helical" evidence="1">
    <location>
        <begin position="53"/>
        <end position="72"/>
    </location>
</feature>
<accession>A0A021VV69</accession>
<name>A0A021VV69_9CELL</name>
<feature type="transmembrane region" description="Helical" evidence="1">
    <location>
        <begin position="163"/>
        <end position="181"/>
    </location>
</feature>
<feature type="transmembrane region" description="Helical" evidence="1">
    <location>
        <begin position="29"/>
        <end position="46"/>
    </location>
</feature>
<evidence type="ECO:0000256" key="1">
    <source>
        <dbReference type="SAM" id="Phobius"/>
    </source>
</evidence>
<sequence length="244" mass="23625">MDVSTRAVLTAAIAAGVAAAAFVGQLPLVVVAGLLTVLLALGWPVLLDLPNPLGSGVVIALVGLGSVLAVTVSTGATLLWLVPTVVALGVLLAFVAELLRQDGRLRLVESVTGTVTGLLVVSAASGWVAALRAPGDTALVITGAAALAVSAAVSAVHLGVRTGALVTTAAGVITGAAVGSVMPGLSILPGLALGFATGLLVAALHVLLAGVGTLCRFLAAVAAVVLPVLLGGILVYVVGRVLVG</sequence>
<dbReference type="RefSeq" id="WP_034224811.1">
    <property type="nucleotide sequence ID" value="NZ_AXCW01000059.1"/>
</dbReference>
<feature type="transmembrane region" description="Helical" evidence="1">
    <location>
        <begin position="78"/>
        <end position="99"/>
    </location>
</feature>
<keyword evidence="1" id="KW-0812">Transmembrane</keyword>
<evidence type="ECO:0000313" key="2">
    <source>
        <dbReference type="EMBL" id="EYR63930.1"/>
    </source>
</evidence>
<comment type="caution">
    <text evidence="2">The sequence shown here is derived from an EMBL/GenBank/DDBJ whole genome shotgun (WGS) entry which is preliminary data.</text>
</comment>
<gene>
    <name evidence="2" type="ORF">N866_17025</name>
</gene>
<feature type="transmembrane region" description="Helical" evidence="1">
    <location>
        <begin position="187"/>
        <end position="210"/>
    </location>
</feature>
<organism evidence="2 3">
    <name type="scientific">Actinotalea ferrariae CF5-4</name>
    <dbReference type="NCBI Taxonomy" id="948458"/>
    <lineage>
        <taxon>Bacteria</taxon>
        <taxon>Bacillati</taxon>
        <taxon>Actinomycetota</taxon>
        <taxon>Actinomycetes</taxon>
        <taxon>Micrococcales</taxon>
        <taxon>Cellulomonadaceae</taxon>
        <taxon>Actinotalea</taxon>
    </lineage>
</organism>
<protein>
    <recommendedName>
        <fullName evidence="4">Permease</fullName>
    </recommendedName>
</protein>
<proteinExistence type="predicted"/>
<evidence type="ECO:0008006" key="4">
    <source>
        <dbReference type="Google" id="ProtNLM"/>
    </source>
</evidence>
<dbReference type="AlphaFoldDB" id="A0A021VV69"/>
<evidence type="ECO:0000313" key="3">
    <source>
        <dbReference type="Proteomes" id="UP000019753"/>
    </source>
</evidence>
<keyword evidence="1" id="KW-0472">Membrane</keyword>
<feature type="transmembrane region" description="Helical" evidence="1">
    <location>
        <begin position="137"/>
        <end position="156"/>
    </location>
</feature>
<reference evidence="2 3" key="1">
    <citation type="submission" date="2014-01" db="EMBL/GenBank/DDBJ databases">
        <title>Actinotalea ferrariae CF5-4.</title>
        <authorList>
            <person name="Chen F."/>
            <person name="Li Y."/>
            <person name="Wang G."/>
        </authorList>
    </citation>
    <scope>NUCLEOTIDE SEQUENCE [LARGE SCALE GENOMIC DNA]</scope>
    <source>
        <strain evidence="2 3">CF5-4</strain>
    </source>
</reference>
<feature type="transmembrane region" description="Helical" evidence="1">
    <location>
        <begin position="217"/>
        <end position="238"/>
    </location>
</feature>
<keyword evidence="3" id="KW-1185">Reference proteome</keyword>
<keyword evidence="1" id="KW-1133">Transmembrane helix</keyword>
<dbReference type="EMBL" id="AXCW01000059">
    <property type="protein sequence ID" value="EYR63930.1"/>
    <property type="molecule type" value="Genomic_DNA"/>
</dbReference>
<dbReference type="Proteomes" id="UP000019753">
    <property type="component" value="Unassembled WGS sequence"/>
</dbReference>
<feature type="transmembrane region" description="Helical" evidence="1">
    <location>
        <begin position="111"/>
        <end position="131"/>
    </location>
</feature>